<dbReference type="InterPro" id="IPR023198">
    <property type="entry name" value="PGP-like_dom2"/>
</dbReference>
<dbReference type="AlphaFoldDB" id="A0A2H0XCK8"/>
<comment type="cofactor">
    <cofactor evidence="1">
        <name>Mg(2+)</name>
        <dbReference type="ChEBI" id="CHEBI:18420"/>
    </cofactor>
</comment>
<dbReference type="InterPro" id="IPR006439">
    <property type="entry name" value="HAD-SF_hydro_IA"/>
</dbReference>
<sequence>MFKEYFNHKKLITFDLDGTTVKSQKVWDLAFREVGKLLSSDPITTGICGNTVAERWKHIFENNSLKNTRPITELVELTQNEFIKNLDKLELTEGFWSFVAELKLLKKLNLALVTNTSRVVTDRVLAHLELKEVFDFVICGNEVKNPKPNPEIYKKTLAHFKLPCKEALAFEDSLTGCISASKAGIKMICVWDEETPKRKFPDEVLEFTGDFTPFPGEMDTTYFEDIKQMAKAQEH</sequence>
<keyword evidence="4" id="KW-0460">Magnesium</keyword>
<dbReference type="InterPro" id="IPR041492">
    <property type="entry name" value="HAD_2"/>
</dbReference>
<dbReference type="Proteomes" id="UP000231252">
    <property type="component" value="Unassembled WGS sequence"/>
</dbReference>
<dbReference type="SUPFAM" id="SSF56784">
    <property type="entry name" value="HAD-like"/>
    <property type="match status" value="1"/>
</dbReference>
<dbReference type="EMBL" id="PEYU01000012">
    <property type="protein sequence ID" value="PIS22674.1"/>
    <property type="molecule type" value="Genomic_DNA"/>
</dbReference>
<evidence type="ECO:0008006" key="7">
    <source>
        <dbReference type="Google" id="ProtNLM"/>
    </source>
</evidence>
<dbReference type="InterPro" id="IPR051600">
    <property type="entry name" value="Beta-PGM-like"/>
</dbReference>
<dbReference type="SFLD" id="SFLDG01129">
    <property type="entry name" value="C1.5:_HAD__Beta-PGM__Phosphata"/>
    <property type="match status" value="1"/>
</dbReference>
<dbReference type="Gene3D" id="3.40.50.1000">
    <property type="entry name" value="HAD superfamily/HAD-like"/>
    <property type="match status" value="1"/>
</dbReference>
<gene>
    <name evidence="5" type="ORF">COT50_00540</name>
</gene>
<dbReference type="CDD" id="cd07505">
    <property type="entry name" value="HAD_BPGM-like"/>
    <property type="match status" value="1"/>
</dbReference>
<evidence type="ECO:0000256" key="2">
    <source>
        <dbReference type="ARBA" id="ARBA00006171"/>
    </source>
</evidence>
<dbReference type="Gene3D" id="1.10.150.240">
    <property type="entry name" value="Putative phosphatase, domain 2"/>
    <property type="match status" value="1"/>
</dbReference>
<dbReference type="PANTHER" id="PTHR46193:SF21">
    <property type="entry name" value="SLL1138 PROTEIN"/>
    <property type="match status" value="1"/>
</dbReference>
<dbReference type="InterPro" id="IPR036412">
    <property type="entry name" value="HAD-like_sf"/>
</dbReference>
<dbReference type="SFLD" id="SFLDS00003">
    <property type="entry name" value="Haloacid_Dehalogenase"/>
    <property type="match status" value="1"/>
</dbReference>
<accession>A0A2H0XCK8</accession>
<evidence type="ECO:0000313" key="5">
    <source>
        <dbReference type="EMBL" id="PIS22674.1"/>
    </source>
</evidence>
<name>A0A2H0XCK8_UNCKA</name>
<protein>
    <recommendedName>
        <fullName evidence="7">HAD family phosphatase</fullName>
    </recommendedName>
</protein>
<reference evidence="6" key="1">
    <citation type="submission" date="2017-09" db="EMBL/GenBank/DDBJ databases">
        <title>Depth-based differentiation of microbial function through sediment-hosted aquifers and enrichment of novel symbionts in the deep terrestrial subsurface.</title>
        <authorList>
            <person name="Probst A.J."/>
            <person name="Ladd B."/>
            <person name="Jarett J.K."/>
            <person name="Geller-Mcgrath D.E."/>
            <person name="Sieber C.M.K."/>
            <person name="Emerson J.B."/>
            <person name="Anantharaman K."/>
            <person name="Thomas B.C."/>
            <person name="Malmstrom R."/>
            <person name="Stieglmeier M."/>
            <person name="Klingl A."/>
            <person name="Woyke T."/>
            <person name="Ryan C.M."/>
            <person name="Banfield J.F."/>
        </authorList>
    </citation>
    <scope>NUCLEOTIDE SEQUENCE [LARGE SCALE GENOMIC DNA]</scope>
</reference>
<evidence type="ECO:0000256" key="1">
    <source>
        <dbReference type="ARBA" id="ARBA00001946"/>
    </source>
</evidence>
<dbReference type="InterPro" id="IPR023214">
    <property type="entry name" value="HAD_sf"/>
</dbReference>
<dbReference type="Pfam" id="PF13419">
    <property type="entry name" value="HAD_2"/>
    <property type="match status" value="1"/>
</dbReference>
<dbReference type="GO" id="GO:0046872">
    <property type="term" value="F:metal ion binding"/>
    <property type="evidence" value="ECO:0007669"/>
    <property type="project" value="UniProtKB-KW"/>
</dbReference>
<dbReference type="GO" id="GO:0003824">
    <property type="term" value="F:catalytic activity"/>
    <property type="evidence" value="ECO:0007669"/>
    <property type="project" value="UniProtKB-ARBA"/>
</dbReference>
<dbReference type="PANTHER" id="PTHR46193">
    <property type="entry name" value="6-PHOSPHOGLUCONATE PHOSPHATASE"/>
    <property type="match status" value="1"/>
</dbReference>
<evidence type="ECO:0000256" key="4">
    <source>
        <dbReference type="ARBA" id="ARBA00022842"/>
    </source>
</evidence>
<proteinExistence type="inferred from homology"/>
<comment type="caution">
    <text evidence="5">The sequence shown here is derived from an EMBL/GenBank/DDBJ whole genome shotgun (WGS) entry which is preliminary data.</text>
</comment>
<evidence type="ECO:0000313" key="6">
    <source>
        <dbReference type="Proteomes" id="UP000231252"/>
    </source>
</evidence>
<keyword evidence="3" id="KW-0479">Metal-binding</keyword>
<dbReference type="NCBIfam" id="TIGR01509">
    <property type="entry name" value="HAD-SF-IA-v3"/>
    <property type="match status" value="1"/>
</dbReference>
<evidence type="ECO:0000256" key="3">
    <source>
        <dbReference type="ARBA" id="ARBA00022723"/>
    </source>
</evidence>
<comment type="similarity">
    <text evidence="2">Belongs to the HAD-like hydrolase superfamily. CbbY/CbbZ/Gph/YieH family.</text>
</comment>
<organism evidence="5 6">
    <name type="scientific">candidate division WWE3 bacterium CG08_land_8_20_14_0_20_41_10</name>
    <dbReference type="NCBI Taxonomy" id="1975085"/>
    <lineage>
        <taxon>Bacteria</taxon>
        <taxon>Katanobacteria</taxon>
    </lineage>
</organism>